<dbReference type="AlphaFoldDB" id="A0A0F4LYG1"/>
<accession>A0A0F4LYG1</accession>
<evidence type="ECO:0000313" key="7">
    <source>
        <dbReference type="EMBL" id="KJY63354.1"/>
    </source>
</evidence>
<keyword evidence="4 6" id="KW-0472">Membrane</keyword>
<proteinExistence type="predicted"/>
<name>A0A0F4LYG1_9LACO</name>
<dbReference type="NCBIfam" id="TIGR03061">
    <property type="entry name" value="pip_yhgE_Nterm"/>
    <property type="match status" value="1"/>
</dbReference>
<keyword evidence="5" id="KW-0175">Coiled coil</keyword>
<comment type="caution">
    <text evidence="7">The sequence shown here is derived from an EMBL/GenBank/DDBJ whole genome shotgun (WGS) entry which is preliminary data.</text>
</comment>
<dbReference type="Gene3D" id="3.40.1710.10">
    <property type="entry name" value="abc type-2 transporter like domain"/>
    <property type="match status" value="1"/>
</dbReference>
<dbReference type="NCBIfam" id="TIGR03062">
    <property type="entry name" value="pip_yhgE_Cterm"/>
    <property type="match status" value="1"/>
</dbReference>
<sequence>MIKNEWKFIGRNKLILLSVIVMTIIPFLYSIFFLKSVWDPYGDTKELPIAVVNEDQPVKYAGHTLNVGDQTIDKLKNNKQLGWRFVSKTRARQGLKDKEYYTIITIPKDFSKNATTVLSKHPKKMELKYETNDSLNYIGEVISGIGVSSLDKQIRTAVTNAYASAMFQALKIVGKGMDKAAKGANQLDSGTVTLNDGLNQYTAAVSQVNNGVQTLNVKVTPMVNGLNQLQQSTAPLATGIGQLYNGSGQLSAGLQQLQQAVAASNSGDQQALLQQLTAALPQINAGLQQLNSQLQGQQFDFSAINGLKNQLGNVGTQATTIGDNLTQAGQTLQSLQNSGSQTMDTQAMTSQMMQAINDNLGADNQLTPQQQAVVQGVVAQSLNQASDQGKQQTAQVQTALASVGKNIQAAGTADAQIGETLTNVQKQTANLNLNSIQGQLQQLQGAVAQLSQASNVALPGATSAITQLSGGVSSIQGALNGTSTQPGLVGGASQLTSSLGQLNAAVPTLTGGINQLAAGGSQLTGGINQLAAGTAQLDSKSGELLAGSQKLNQGTNQLSQSLTDGAQTVNGIKISPKNLAMFAAPTKQKHTSYSHVPNYGHALAPYVLSVALYVGCIVFNFAYPIRKVSEAGKSATAWFWSKVVVGTVVAIAMGVLEASLIMVGGLTVDHVGQFYLTAISFALCSMFIIMFLSMALDNPGRFIAMVLLMLQLGGSGGTFPMEVTNHFFNVIHPYLPMTYSILSFRQAITSGLGTSTVTSSIAILLLTTLGSLILLWITMQVLQKIHLMGVSQLDDNQKLQEVAE</sequence>
<dbReference type="Proteomes" id="UP000033558">
    <property type="component" value="Unassembled WGS sequence"/>
</dbReference>
<keyword evidence="2 6" id="KW-0812">Transmembrane</keyword>
<dbReference type="InterPro" id="IPR017501">
    <property type="entry name" value="Phage_infect_YhgE_C"/>
</dbReference>
<dbReference type="EMBL" id="JXJQ01000001">
    <property type="protein sequence ID" value="KJY63354.1"/>
    <property type="molecule type" value="Genomic_DNA"/>
</dbReference>
<evidence type="ECO:0000313" key="8">
    <source>
        <dbReference type="Proteomes" id="UP000033558"/>
    </source>
</evidence>
<evidence type="ECO:0000256" key="5">
    <source>
        <dbReference type="SAM" id="Coils"/>
    </source>
</evidence>
<gene>
    <name evidence="7" type="primary">yhgE</name>
    <name evidence="7" type="ORF">JG30_00340</name>
</gene>
<dbReference type="PANTHER" id="PTHR43077:SF5">
    <property type="entry name" value="PHAGE INFECTION PROTEIN"/>
    <property type="match status" value="1"/>
</dbReference>
<dbReference type="NCBIfam" id="TIGR03057">
    <property type="entry name" value="xxxLxxG_by_4"/>
    <property type="match status" value="5"/>
</dbReference>
<dbReference type="InterPro" id="IPR017500">
    <property type="entry name" value="Phage_infect_YhgE_N"/>
</dbReference>
<feature type="transmembrane region" description="Helical" evidence="6">
    <location>
        <begin position="674"/>
        <end position="695"/>
    </location>
</feature>
<keyword evidence="8" id="KW-1185">Reference proteome</keyword>
<dbReference type="STRING" id="1218492.JG30_00340"/>
<reference evidence="7 8" key="1">
    <citation type="submission" date="2015-01" db="EMBL/GenBank/DDBJ databases">
        <title>Comparative genomics of the lactic acid bacteria isolated from the honey bee gut.</title>
        <authorList>
            <person name="Ellegaard K.M."/>
            <person name="Tamarit D."/>
            <person name="Javelind E."/>
            <person name="Olofsson T."/>
            <person name="Andersson S.G."/>
            <person name="Vasquez A."/>
        </authorList>
    </citation>
    <scope>NUCLEOTIDE SEQUENCE [LARGE SCALE GENOMIC DNA]</scope>
    <source>
        <strain evidence="7 8">Bin4</strain>
    </source>
</reference>
<evidence type="ECO:0000256" key="2">
    <source>
        <dbReference type="ARBA" id="ARBA00022692"/>
    </source>
</evidence>
<organism evidence="7 8">
    <name type="scientific">Bombilactobacillus mellifer</name>
    <dbReference type="NCBI Taxonomy" id="1218492"/>
    <lineage>
        <taxon>Bacteria</taxon>
        <taxon>Bacillati</taxon>
        <taxon>Bacillota</taxon>
        <taxon>Bacilli</taxon>
        <taxon>Lactobacillales</taxon>
        <taxon>Lactobacillaceae</taxon>
        <taxon>Bombilactobacillus</taxon>
    </lineage>
</organism>
<feature type="transmembrane region" description="Helical" evidence="6">
    <location>
        <begin position="643"/>
        <end position="668"/>
    </location>
</feature>
<feature type="transmembrane region" description="Helical" evidence="6">
    <location>
        <begin position="761"/>
        <end position="782"/>
    </location>
</feature>
<keyword evidence="3 6" id="KW-1133">Transmembrane helix</keyword>
<feature type="transmembrane region" description="Helical" evidence="6">
    <location>
        <begin position="14"/>
        <end position="34"/>
    </location>
</feature>
<evidence type="ECO:0000256" key="1">
    <source>
        <dbReference type="ARBA" id="ARBA00004141"/>
    </source>
</evidence>
<dbReference type="Gene3D" id="1.10.287.950">
    <property type="entry name" value="Methyl-accepting chemotaxis protein"/>
    <property type="match status" value="1"/>
</dbReference>
<evidence type="ECO:0000256" key="4">
    <source>
        <dbReference type="ARBA" id="ARBA00023136"/>
    </source>
</evidence>
<dbReference type="GO" id="GO:0140359">
    <property type="term" value="F:ABC-type transporter activity"/>
    <property type="evidence" value="ECO:0007669"/>
    <property type="project" value="InterPro"/>
</dbReference>
<feature type="transmembrane region" description="Helical" evidence="6">
    <location>
        <begin position="702"/>
        <end position="721"/>
    </location>
</feature>
<evidence type="ECO:0000256" key="3">
    <source>
        <dbReference type="ARBA" id="ARBA00022989"/>
    </source>
</evidence>
<feature type="transmembrane region" description="Helical" evidence="6">
    <location>
        <begin position="603"/>
        <end position="623"/>
    </location>
</feature>
<dbReference type="InterPro" id="IPR051328">
    <property type="entry name" value="T7SS_ABC-Transporter"/>
</dbReference>
<comment type="subcellular location">
    <subcellularLocation>
        <location evidence="1">Membrane</location>
        <topology evidence="1">Multi-pass membrane protein</topology>
    </subcellularLocation>
</comment>
<dbReference type="OrthoDB" id="9811483at2"/>
<dbReference type="PANTHER" id="PTHR43077">
    <property type="entry name" value="TRANSPORT PERMEASE YVFS-RELATED"/>
    <property type="match status" value="1"/>
</dbReference>
<dbReference type="HOGENOM" id="CLU_004534_1_0_9"/>
<dbReference type="RefSeq" id="WP_046315132.1">
    <property type="nucleotide sequence ID" value="NZ_JBHSZT010000003.1"/>
</dbReference>
<feature type="coiled-coil region" evidence="5">
    <location>
        <begin position="426"/>
        <end position="453"/>
    </location>
</feature>
<dbReference type="InterPro" id="IPR023908">
    <property type="entry name" value="xxxLxxG_rpt"/>
</dbReference>
<dbReference type="GO" id="GO:0016020">
    <property type="term" value="C:membrane"/>
    <property type="evidence" value="ECO:0007669"/>
    <property type="project" value="UniProtKB-SubCell"/>
</dbReference>
<protein>
    <submittedName>
        <fullName evidence="7">Phage infection protein</fullName>
    </submittedName>
</protein>
<dbReference type="PATRIC" id="fig|1218492.5.peg.144"/>
<evidence type="ECO:0000256" key="6">
    <source>
        <dbReference type="SAM" id="Phobius"/>
    </source>
</evidence>